<evidence type="ECO:0000313" key="2">
    <source>
        <dbReference type="EMBL" id="AQS60269.1"/>
    </source>
</evidence>
<feature type="transmembrane region" description="Helical" evidence="1">
    <location>
        <begin position="49"/>
        <end position="70"/>
    </location>
</feature>
<keyword evidence="3" id="KW-1185">Reference proteome</keyword>
<dbReference type="Proteomes" id="UP000189464">
    <property type="component" value="Chromosome"/>
</dbReference>
<evidence type="ECO:0000256" key="1">
    <source>
        <dbReference type="SAM" id="Phobius"/>
    </source>
</evidence>
<protein>
    <submittedName>
        <fullName evidence="2">Uncharacterized protein</fullName>
    </submittedName>
</protein>
<proteinExistence type="predicted"/>
<reference evidence="2 3" key="1">
    <citation type="journal article" date="2016" name="Int. J. Syst. Evol. Microbiol.">
        <title>Desulfotomaculum ferrireducens sp. nov., a moderately thermophilic sulfate-reducing and dissimilatory Fe(III)-reducing bacterium isolated from compost.</title>
        <authorList>
            <person name="Yang G."/>
            <person name="Guo J."/>
            <person name="Zhuang L."/>
            <person name="Yuan Y."/>
            <person name="Zhou S."/>
        </authorList>
    </citation>
    <scope>NUCLEOTIDE SEQUENCE [LARGE SCALE GENOMIC DNA]</scope>
    <source>
        <strain evidence="2 3">GSS09</strain>
    </source>
</reference>
<sequence>MKDIKAQVFKQGVSTRPGPVRRPARALDRLVTRVQEWLEAPHTRRGENVAYTVLALAAGYFLLRLCAFLIK</sequence>
<evidence type="ECO:0000313" key="3">
    <source>
        <dbReference type="Proteomes" id="UP000189464"/>
    </source>
</evidence>
<gene>
    <name evidence="2" type="ORF">B0537_15025</name>
</gene>
<organism evidence="2 3">
    <name type="scientific">Desulforamulus ferrireducens</name>
    <dbReference type="NCBI Taxonomy" id="1833852"/>
    <lineage>
        <taxon>Bacteria</taxon>
        <taxon>Bacillati</taxon>
        <taxon>Bacillota</taxon>
        <taxon>Clostridia</taxon>
        <taxon>Eubacteriales</taxon>
        <taxon>Peptococcaceae</taxon>
        <taxon>Desulforamulus</taxon>
    </lineage>
</organism>
<keyword evidence="1" id="KW-0812">Transmembrane</keyword>
<dbReference type="STRING" id="1833852.B0537_15025"/>
<name>A0A1S6IZS5_9FIRM</name>
<dbReference type="OrthoDB" id="9902881at2"/>
<dbReference type="EMBL" id="CP019698">
    <property type="protein sequence ID" value="AQS60269.1"/>
    <property type="molecule type" value="Genomic_DNA"/>
</dbReference>
<dbReference type="RefSeq" id="WP_077715300.1">
    <property type="nucleotide sequence ID" value="NZ_CP019698.1"/>
</dbReference>
<dbReference type="KEGG" id="dfg:B0537_15025"/>
<keyword evidence="1" id="KW-0472">Membrane</keyword>
<keyword evidence="1" id="KW-1133">Transmembrane helix</keyword>
<dbReference type="AlphaFoldDB" id="A0A1S6IZS5"/>
<accession>A0A1S6IZS5</accession>